<keyword evidence="5" id="KW-0574">Periplasm</keyword>
<evidence type="ECO:0000256" key="3">
    <source>
        <dbReference type="ARBA" id="ARBA00022679"/>
    </source>
</evidence>
<name>A4U1B1_9PROT</name>
<dbReference type="SUPFAM" id="SSF52266">
    <property type="entry name" value="SGNH hydrolase"/>
    <property type="match status" value="1"/>
</dbReference>
<comment type="subcellular location">
    <subcellularLocation>
        <location evidence="1">Periplasm</location>
    </subcellularLocation>
</comment>
<evidence type="ECO:0000256" key="6">
    <source>
        <dbReference type="ARBA" id="ARBA00022841"/>
    </source>
</evidence>
<evidence type="ECO:0000259" key="7">
    <source>
        <dbReference type="Pfam" id="PF16822"/>
    </source>
</evidence>
<feature type="domain" description="AlgX/AlgJ SGNH hydrolase-like" evidence="7">
    <location>
        <begin position="260"/>
        <end position="367"/>
    </location>
</feature>
<dbReference type="Gene3D" id="3.40.50.1110">
    <property type="entry name" value="SGNH hydrolase"/>
    <property type="match status" value="1"/>
</dbReference>
<dbReference type="GO" id="GO:0016788">
    <property type="term" value="F:hydrolase activity, acting on ester bonds"/>
    <property type="evidence" value="ECO:0007669"/>
    <property type="project" value="UniProtKB-ARBA"/>
</dbReference>
<dbReference type="GO" id="GO:0042121">
    <property type="term" value="P:alginic acid biosynthetic process"/>
    <property type="evidence" value="ECO:0007669"/>
    <property type="project" value="UniProtKB-KW"/>
</dbReference>
<evidence type="ECO:0000256" key="2">
    <source>
        <dbReference type="ARBA" id="ARBA00005182"/>
    </source>
</evidence>
<organism evidence="8">
    <name type="scientific">Magnetospirillum gryphiswaldense</name>
    <dbReference type="NCBI Taxonomy" id="55518"/>
    <lineage>
        <taxon>Bacteria</taxon>
        <taxon>Pseudomonadati</taxon>
        <taxon>Pseudomonadota</taxon>
        <taxon>Alphaproteobacteria</taxon>
        <taxon>Rhodospirillales</taxon>
        <taxon>Rhodospirillaceae</taxon>
        <taxon>Magnetospirillum</taxon>
    </lineage>
</organism>
<dbReference type="RefSeq" id="WP_106003033.1">
    <property type="nucleotide sequence ID" value="NZ_CP027527.1"/>
</dbReference>
<evidence type="ECO:0000256" key="5">
    <source>
        <dbReference type="ARBA" id="ARBA00022764"/>
    </source>
</evidence>
<dbReference type="InterPro" id="IPR036514">
    <property type="entry name" value="SGNH_hydro_sf"/>
</dbReference>
<comment type="pathway">
    <text evidence="2">Glycan biosynthesis; alginate biosynthesis.</text>
</comment>
<evidence type="ECO:0000256" key="4">
    <source>
        <dbReference type="ARBA" id="ARBA00022729"/>
    </source>
</evidence>
<dbReference type="InterPro" id="IPR031811">
    <property type="entry name" value="ALGX/ALGJ_SGNH-like"/>
</dbReference>
<dbReference type="Pfam" id="PF16822">
    <property type="entry name" value="ALGX"/>
    <property type="match status" value="1"/>
</dbReference>
<evidence type="ECO:0000313" key="8">
    <source>
        <dbReference type="EMBL" id="CAM76668.1"/>
    </source>
</evidence>
<keyword evidence="6" id="KW-0016">Alginate biosynthesis</keyword>
<dbReference type="AlphaFoldDB" id="A4U1B1"/>
<protein>
    <submittedName>
        <fullName evidence="8">Lysophospholipase L1 and related esterases</fullName>
    </submittedName>
</protein>
<gene>
    <name evidence="8" type="ORF">MGR_1198</name>
</gene>
<sequence>MIRRRLVNLAVSLASIALFLTLAEAIMWGISPPPKPPFPKGIFEPPGEYWRMTPNFTGLSGNRSDFNDKIVSADALGRRIVPTAPTEADHRLWLFGDSQTFGHGLSDDETWANRLQEEFKKSNRSIRVINLGVPAINVDQYLVRLRKTVDEISPGDHVMVGLSWNDLITPQNVSARPAIAMVDGYLVNGDLASSQNSAKARVAFYDATGIALPPLQDLKSFLDSMAQTSALMHFAYPRAKAVYYRYRTTRPLETIVRGQVPQANFYLLAEMAEMVRRQGAAFTVLTLPDKIFFEDAAYAVYSVNGRDFPQQNYPGYLAQPLCRQHKITCLDAFDTLHRHQHDPVAYAEDGHYNPQGARVIARWLAEQRLF</sequence>
<proteinExistence type="predicted"/>
<dbReference type="GO" id="GO:0016740">
    <property type="term" value="F:transferase activity"/>
    <property type="evidence" value="ECO:0007669"/>
    <property type="project" value="UniProtKB-KW"/>
</dbReference>
<evidence type="ECO:0000256" key="1">
    <source>
        <dbReference type="ARBA" id="ARBA00004418"/>
    </source>
</evidence>
<dbReference type="GO" id="GO:0042597">
    <property type="term" value="C:periplasmic space"/>
    <property type="evidence" value="ECO:0007669"/>
    <property type="project" value="UniProtKB-SubCell"/>
</dbReference>
<keyword evidence="3" id="KW-0808">Transferase</keyword>
<accession>A4U1B1</accession>
<keyword evidence="4" id="KW-0732">Signal</keyword>
<reference evidence="8" key="1">
    <citation type="journal article" date="2007" name="J. Bacteriol.">
        <title>Comparative genome analysis of four magnetotactic bacteria reveals a complex set of group-specific genes implicated in magnetosome biomineralization and function.</title>
        <authorList>
            <person name="Richter M."/>
            <person name="Kube M."/>
            <person name="Bazylinski D.A."/>
            <person name="Lombardot T."/>
            <person name="Gloeckner F.O."/>
            <person name="Reinhardt R."/>
            <person name="Schueler D."/>
        </authorList>
    </citation>
    <scope>NUCLEOTIDE SEQUENCE</scope>
    <source>
        <strain evidence="8">MSR-1</strain>
    </source>
</reference>
<dbReference type="EMBL" id="CU459003">
    <property type="protein sequence ID" value="CAM76668.1"/>
    <property type="molecule type" value="Genomic_DNA"/>
</dbReference>